<dbReference type="InterPro" id="IPR007527">
    <property type="entry name" value="Znf_SWIM"/>
</dbReference>
<feature type="region of interest" description="Disordered" evidence="5">
    <location>
        <begin position="444"/>
        <end position="536"/>
    </location>
</feature>
<dbReference type="InterPro" id="IPR036875">
    <property type="entry name" value="Znf_CCHC_sf"/>
</dbReference>
<keyword evidence="3" id="KW-0862">Zinc</keyword>
<dbReference type="AlphaFoldDB" id="A0A5C7IWH6"/>
<dbReference type="Pfam" id="PF03108">
    <property type="entry name" value="DBD_Tnp_Mut"/>
    <property type="match status" value="1"/>
</dbReference>
<evidence type="ECO:0000256" key="2">
    <source>
        <dbReference type="ARBA" id="ARBA00022771"/>
    </source>
</evidence>
<feature type="domain" description="SWIM-type" evidence="6">
    <location>
        <begin position="348"/>
        <end position="390"/>
    </location>
</feature>
<keyword evidence="1" id="KW-0479">Metal-binding</keyword>
<protein>
    <recommendedName>
        <fullName evidence="6">SWIM-type domain-containing protein</fullName>
    </recommendedName>
</protein>
<dbReference type="SUPFAM" id="SSF57756">
    <property type="entry name" value="Retrovirus zinc finger-like domains"/>
    <property type="match status" value="1"/>
</dbReference>
<evidence type="ECO:0000259" key="6">
    <source>
        <dbReference type="PROSITE" id="PS50966"/>
    </source>
</evidence>
<sequence length="536" mass="59888">MMNRDDPCPSLGGKEPTKLVITYGGKWVGNFYEGGETEFLKVHRNLSYDELLRVVQGVANVDLRRFTIELRTLVDTGVRFRPARPKIKDDSDVEMLLCDDQHVPEVYVSAVEKVSAKRGHVGVPIVQPIYQTFSQQLAAQFPSGGGSNNVWGSIPTTNPSFDQTMNPIIVDDQTIDEVVEEPYNENDGSIPEYNPHSEYGLDDFNEDYIGDGGSREGVNDEAAHHHGMDSNPTDGGGCTGFVPPVFAGPSRDTFEDDGVNVANMSENSFPRPWIIPGASNHYFELARTEESSSCNRLSKSGMFESKKCLKRALQCYAVKEDFEIRVTRSSTTRYEAGCKDPECKFRLRAVKMEGEKDGLVNLSEKTCTCKEFQNDLLPCSHALAAIRFCKKKFVDFCSDFYKTNTWLESYSGLIFPVGHPTEWNTPAEVRSEVVLPPEWRAQAGRPRKIRIPSAGEHGSKTRHCPICKKSGHNRQNCPNPPADQQVNVPDPPIVPPPPPQPPQRRKCKSCKQEGHNIRTCPTRPYDNLTDADNDVE</sequence>
<dbReference type="Proteomes" id="UP000323000">
    <property type="component" value="Chromosome 1"/>
</dbReference>
<feature type="compositionally biased region" description="Pro residues" evidence="5">
    <location>
        <begin position="489"/>
        <end position="502"/>
    </location>
</feature>
<evidence type="ECO:0000256" key="5">
    <source>
        <dbReference type="SAM" id="MobiDB-lite"/>
    </source>
</evidence>
<dbReference type="SMART" id="SM00343">
    <property type="entry name" value="ZnF_C2HC"/>
    <property type="match status" value="2"/>
</dbReference>
<dbReference type="InterPro" id="IPR004332">
    <property type="entry name" value="Transposase_MuDR"/>
</dbReference>
<dbReference type="Gene3D" id="4.10.60.10">
    <property type="entry name" value="Zinc finger, CCHC-type"/>
    <property type="match status" value="1"/>
</dbReference>
<evidence type="ECO:0000256" key="4">
    <source>
        <dbReference type="PROSITE-ProRule" id="PRU00325"/>
    </source>
</evidence>
<organism evidence="7 8">
    <name type="scientific">Acer yangbiense</name>
    <dbReference type="NCBI Taxonomy" id="1000413"/>
    <lineage>
        <taxon>Eukaryota</taxon>
        <taxon>Viridiplantae</taxon>
        <taxon>Streptophyta</taxon>
        <taxon>Embryophyta</taxon>
        <taxon>Tracheophyta</taxon>
        <taxon>Spermatophyta</taxon>
        <taxon>Magnoliopsida</taxon>
        <taxon>eudicotyledons</taxon>
        <taxon>Gunneridae</taxon>
        <taxon>Pentapetalae</taxon>
        <taxon>rosids</taxon>
        <taxon>malvids</taxon>
        <taxon>Sapindales</taxon>
        <taxon>Sapindaceae</taxon>
        <taxon>Hippocastanoideae</taxon>
        <taxon>Acereae</taxon>
        <taxon>Acer</taxon>
    </lineage>
</organism>
<dbReference type="GO" id="GO:0003676">
    <property type="term" value="F:nucleic acid binding"/>
    <property type="evidence" value="ECO:0007669"/>
    <property type="project" value="InterPro"/>
</dbReference>
<evidence type="ECO:0000256" key="1">
    <source>
        <dbReference type="ARBA" id="ARBA00022723"/>
    </source>
</evidence>
<dbReference type="Pfam" id="PF04434">
    <property type="entry name" value="SWIM"/>
    <property type="match status" value="1"/>
</dbReference>
<evidence type="ECO:0000313" key="7">
    <source>
        <dbReference type="EMBL" id="TXG73593.1"/>
    </source>
</evidence>
<dbReference type="InterPro" id="IPR006564">
    <property type="entry name" value="Znf_PMZ"/>
</dbReference>
<keyword evidence="2 4" id="KW-0863">Zinc-finger</keyword>
<keyword evidence="8" id="KW-1185">Reference proteome</keyword>
<feature type="compositionally biased region" description="Basic residues" evidence="5">
    <location>
        <begin position="460"/>
        <end position="472"/>
    </location>
</feature>
<accession>A0A5C7IWH6</accession>
<name>A0A5C7IWH6_9ROSI</name>
<dbReference type="InterPro" id="IPR001878">
    <property type="entry name" value="Znf_CCHC"/>
</dbReference>
<feature type="region of interest" description="Disordered" evidence="5">
    <location>
        <begin position="211"/>
        <end position="240"/>
    </location>
</feature>
<proteinExistence type="predicted"/>
<dbReference type="OrthoDB" id="1036089at2759"/>
<dbReference type="SMART" id="SM00575">
    <property type="entry name" value="ZnF_PMZ"/>
    <property type="match status" value="1"/>
</dbReference>
<dbReference type="GO" id="GO:0008270">
    <property type="term" value="F:zinc ion binding"/>
    <property type="evidence" value="ECO:0007669"/>
    <property type="project" value="UniProtKB-KW"/>
</dbReference>
<comment type="caution">
    <text evidence="7">The sequence shown here is derived from an EMBL/GenBank/DDBJ whole genome shotgun (WGS) entry which is preliminary data.</text>
</comment>
<evidence type="ECO:0000313" key="8">
    <source>
        <dbReference type="Proteomes" id="UP000323000"/>
    </source>
</evidence>
<gene>
    <name evidence="7" type="ORF">EZV62_002172</name>
</gene>
<dbReference type="PROSITE" id="PS50966">
    <property type="entry name" value="ZF_SWIM"/>
    <property type="match status" value="1"/>
</dbReference>
<reference evidence="8" key="1">
    <citation type="journal article" date="2019" name="Gigascience">
        <title>De novo genome assembly of the endangered Acer yangbiense, a plant species with extremely small populations endemic to Yunnan Province, China.</title>
        <authorList>
            <person name="Yang J."/>
            <person name="Wariss H.M."/>
            <person name="Tao L."/>
            <person name="Zhang R."/>
            <person name="Yun Q."/>
            <person name="Hollingsworth P."/>
            <person name="Dao Z."/>
            <person name="Luo G."/>
            <person name="Guo H."/>
            <person name="Ma Y."/>
            <person name="Sun W."/>
        </authorList>
    </citation>
    <scope>NUCLEOTIDE SEQUENCE [LARGE SCALE GENOMIC DNA]</scope>
    <source>
        <strain evidence="8">cv. Malutang</strain>
    </source>
</reference>
<feature type="compositionally biased region" description="Basic and acidic residues" evidence="5">
    <location>
        <begin position="213"/>
        <end position="228"/>
    </location>
</feature>
<evidence type="ECO:0000256" key="3">
    <source>
        <dbReference type="ARBA" id="ARBA00022833"/>
    </source>
</evidence>
<dbReference type="EMBL" id="VAHF01000001">
    <property type="protein sequence ID" value="TXG73593.1"/>
    <property type="molecule type" value="Genomic_DNA"/>
</dbReference>